<dbReference type="PANTHER" id="PTHR30518:SF2">
    <property type="entry name" value="ENDOLYTIC MUREIN TRANSGLYCOSYLASE"/>
    <property type="match status" value="1"/>
</dbReference>
<organism evidence="9 10">
    <name type="scientific">Schaalia naturae</name>
    <dbReference type="NCBI Taxonomy" id="635203"/>
    <lineage>
        <taxon>Bacteria</taxon>
        <taxon>Bacillati</taxon>
        <taxon>Actinomycetota</taxon>
        <taxon>Actinomycetes</taxon>
        <taxon>Actinomycetales</taxon>
        <taxon>Actinomycetaceae</taxon>
        <taxon>Schaalia</taxon>
    </lineage>
</organism>
<protein>
    <recommendedName>
        <fullName evidence="7">Endolytic murein transglycosylase</fullName>
        <ecNumber evidence="7">4.2.2.29</ecNumber>
    </recommendedName>
    <alternativeName>
        <fullName evidence="7">Peptidoglycan lytic transglycosylase</fullName>
    </alternativeName>
    <alternativeName>
        <fullName evidence="7">Peptidoglycan polymerization terminase</fullName>
    </alternativeName>
</protein>
<dbReference type="Proteomes" id="UP001596527">
    <property type="component" value="Unassembled WGS sequence"/>
</dbReference>
<evidence type="ECO:0000256" key="5">
    <source>
        <dbReference type="ARBA" id="ARBA00023239"/>
    </source>
</evidence>
<keyword evidence="1 7" id="KW-1003">Cell membrane</keyword>
<keyword evidence="6 7" id="KW-0961">Cell wall biogenesis/degradation</keyword>
<dbReference type="NCBIfam" id="TIGR00247">
    <property type="entry name" value="endolytic transglycosylase MltG"/>
    <property type="match status" value="1"/>
</dbReference>
<evidence type="ECO:0000256" key="4">
    <source>
        <dbReference type="ARBA" id="ARBA00023136"/>
    </source>
</evidence>
<sequence length="432" mass="46682">MTDRDAPEWPFPSRRQLHAHDPKVFADEDRLPEEAETPAIPLFPGTSGPVPPAEPGETTSGLRSRRLEHERARVRRRRRNQRIRTGIILVVVLALLGGGLWFAWGKVRGGGSSPQSDDYPGPGSGSVQVTVESGDVGTDIGQKLVDQDVVKSLAAFTRAFDANRAATSIKPGTYTLKQQMSASEAVAALLDDANRSDNTVTVIEGQTAAQVAEKMASVTDFSADDIDAAMKDAQAIGLPEEAGGDVEGWLEPGTYEVSSSDTPQSLFSQMVSARVDELDRLGVAEGDRQTILTKASILEREMNIDEYLPQVARVIDNRLDDSGGETKGLLQMDSTVLYGVGKTGGVPTDADYQDDNPYNTYLHAGLPPTPISQPSEKSLEATLHPADGSWLYFVTVDLDTGETLFATTLDEQEQNKTRFNEYCASHPGKCTS</sequence>
<feature type="compositionally biased region" description="Basic and acidic residues" evidence="8">
    <location>
        <begin position="18"/>
        <end position="33"/>
    </location>
</feature>
<comment type="catalytic activity">
    <reaction evidence="7">
        <text>a peptidoglycan chain = a peptidoglycan chain with N-acetyl-1,6-anhydromuramyl-[peptide] at the reducing end + a peptidoglycan chain with N-acetylglucosamine at the non-reducing end.</text>
        <dbReference type="EC" id="4.2.2.29"/>
    </reaction>
</comment>
<dbReference type="PANTHER" id="PTHR30518">
    <property type="entry name" value="ENDOLYTIC MUREIN TRANSGLYCOSYLASE"/>
    <property type="match status" value="1"/>
</dbReference>
<comment type="subcellular location">
    <subcellularLocation>
        <location evidence="7">Cell membrane</location>
        <topology evidence="7">Single-pass membrane protein</topology>
    </subcellularLocation>
</comment>
<evidence type="ECO:0000313" key="10">
    <source>
        <dbReference type="Proteomes" id="UP001596527"/>
    </source>
</evidence>
<comment type="similarity">
    <text evidence="7">Belongs to the transglycosylase MltG family.</text>
</comment>
<comment type="function">
    <text evidence="7">Functions as a peptidoglycan terminase that cleaves nascent peptidoglycan strands endolytically to terminate their elongation.</text>
</comment>
<evidence type="ECO:0000256" key="2">
    <source>
        <dbReference type="ARBA" id="ARBA00022692"/>
    </source>
</evidence>
<keyword evidence="2 7" id="KW-0812">Transmembrane</keyword>
<comment type="caution">
    <text evidence="9">The sequence shown here is derived from an EMBL/GenBank/DDBJ whole genome shotgun (WGS) entry which is preliminary data.</text>
</comment>
<keyword evidence="3 7" id="KW-1133">Transmembrane helix</keyword>
<feature type="transmembrane region" description="Helical" evidence="7">
    <location>
        <begin position="83"/>
        <end position="104"/>
    </location>
</feature>
<evidence type="ECO:0000256" key="1">
    <source>
        <dbReference type="ARBA" id="ARBA00022475"/>
    </source>
</evidence>
<evidence type="ECO:0000256" key="7">
    <source>
        <dbReference type="HAMAP-Rule" id="MF_02065"/>
    </source>
</evidence>
<evidence type="ECO:0000256" key="3">
    <source>
        <dbReference type="ARBA" id="ARBA00022989"/>
    </source>
</evidence>
<dbReference type="EC" id="4.2.2.29" evidence="7"/>
<name>A0ABW2SJV3_9ACTO</name>
<evidence type="ECO:0000256" key="6">
    <source>
        <dbReference type="ARBA" id="ARBA00023316"/>
    </source>
</evidence>
<dbReference type="HAMAP" id="MF_02065">
    <property type="entry name" value="MltG"/>
    <property type="match status" value="1"/>
</dbReference>
<dbReference type="Gene3D" id="3.30.1490.480">
    <property type="entry name" value="Endolytic murein transglycosylase"/>
    <property type="match status" value="1"/>
</dbReference>
<reference evidence="10" key="1">
    <citation type="journal article" date="2019" name="Int. J. Syst. Evol. Microbiol.">
        <title>The Global Catalogue of Microorganisms (GCM) 10K type strain sequencing project: providing services to taxonomists for standard genome sequencing and annotation.</title>
        <authorList>
            <consortium name="The Broad Institute Genomics Platform"/>
            <consortium name="The Broad Institute Genome Sequencing Center for Infectious Disease"/>
            <person name="Wu L."/>
            <person name="Ma J."/>
        </authorList>
    </citation>
    <scope>NUCLEOTIDE SEQUENCE [LARGE SCALE GENOMIC DNA]</scope>
    <source>
        <strain evidence="10">CCUG 56698</strain>
    </source>
</reference>
<keyword evidence="4 7" id="KW-0472">Membrane</keyword>
<dbReference type="CDD" id="cd08010">
    <property type="entry name" value="MltG_like"/>
    <property type="match status" value="1"/>
</dbReference>
<dbReference type="Pfam" id="PF02618">
    <property type="entry name" value="YceG"/>
    <property type="match status" value="1"/>
</dbReference>
<evidence type="ECO:0000256" key="8">
    <source>
        <dbReference type="SAM" id="MobiDB-lite"/>
    </source>
</evidence>
<keyword evidence="5 7" id="KW-0456">Lyase</keyword>
<proteinExistence type="inferred from homology"/>
<evidence type="ECO:0000313" key="9">
    <source>
        <dbReference type="EMBL" id="MFC7580390.1"/>
    </source>
</evidence>
<keyword evidence="10" id="KW-1185">Reference proteome</keyword>
<feature type="region of interest" description="Disordered" evidence="8">
    <location>
        <begin position="1"/>
        <end position="73"/>
    </location>
</feature>
<dbReference type="EMBL" id="JBHTEF010000001">
    <property type="protein sequence ID" value="MFC7580390.1"/>
    <property type="molecule type" value="Genomic_DNA"/>
</dbReference>
<feature type="site" description="Important for catalytic activity" evidence="7">
    <location>
        <position position="301"/>
    </location>
</feature>
<dbReference type="InterPro" id="IPR003770">
    <property type="entry name" value="MLTG-like"/>
</dbReference>
<accession>A0ABW2SJV3</accession>
<dbReference type="RefSeq" id="WP_380972346.1">
    <property type="nucleotide sequence ID" value="NZ_JBHTEF010000001.1"/>
</dbReference>
<gene>
    <name evidence="7 9" type="primary">mltG</name>
    <name evidence="9" type="ORF">ACFQWG_04030</name>
</gene>